<evidence type="ECO:0000313" key="5">
    <source>
        <dbReference type="Proteomes" id="UP000239001"/>
    </source>
</evidence>
<dbReference type="Pfam" id="PF05757">
    <property type="entry name" value="PsbQ"/>
    <property type="match status" value="1"/>
</dbReference>
<dbReference type="EMBL" id="PXOH01000039">
    <property type="protein sequence ID" value="PSF32111.1"/>
    <property type="molecule type" value="Genomic_DNA"/>
</dbReference>
<dbReference type="OrthoDB" id="425184at2"/>
<gene>
    <name evidence="4" type="primary">psbQ</name>
    <name evidence="4" type="ORF">C7H19_21955</name>
</gene>
<comment type="caution">
    <text evidence="4">The sequence shown here is derived from an EMBL/GenBank/DDBJ whole genome shotgun (WGS) entry which is preliminary data.</text>
</comment>
<proteinExistence type="predicted"/>
<dbReference type="PROSITE" id="PS51257">
    <property type="entry name" value="PROKAR_LIPOPROTEIN"/>
    <property type="match status" value="1"/>
</dbReference>
<keyword evidence="2" id="KW-0793">Thylakoid</keyword>
<dbReference type="InterPro" id="IPR023222">
    <property type="entry name" value="PsbQ-like_dom_sf"/>
</dbReference>
<dbReference type="AlphaFoldDB" id="A0A2T1LS08"/>
<comment type="subcellular location">
    <subcellularLocation>
        <location evidence="1">Membrane</location>
    </subcellularLocation>
</comment>
<dbReference type="GO" id="GO:0015979">
    <property type="term" value="P:photosynthesis"/>
    <property type="evidence" value="ECO:0007669"/>
    <property type="project" value="InterPro"/>
</dbReference>
<protein>
    <submittedName>
        <fullName evidence="4">Photosystem II protein PsbQ</fullName>
    </submittedName>
</protein>
<accession>A0A2T1LS08</accession>
<sequence length="150" mass="16778">MLRFRSILTLVLVLITTFLVSCGGSLEAKVPPTYTPEKIEQLQVYITPINEAREQMAIVGDLIAKKNWVDTRTYIHGPLGGLRLQMLNLSRSLLPKDQPVAADLAKQVFAHFERIDAAAKDKNADLAYTQYKEALKDFDSFLDLLPTANS</sequence>
<keyword evidence="3" id="KW-0472">Membrane</keyword>
<dbReference type="GO" id="GO:0019898">
    <property type="term" value="C:extrinsic component of membrane"/>
    <property type="evidence" value="ECO:0007669"/>
    <property type="project" value="InterPro"/>
</dbReference>
<evidence type="ECO:0000256" key="3">
    <source>
        <dbReference type="ARBA" id="ARBA00023136"/>
    </source>
</evidence>
<reference evidence="4 5" key="2">
    <citation type="submission" date="2018-03" db="EMBL/GenBank/DDBJ databases">
        <authorList>
            <person name="Keele B.F."/>
        </authorList>
    </citation>
    <scope>NUCLEOTIDE SEQUENCE [LARGE SCALE GENOMIC DNA]</scope>
    <source>
        <strain evidence="4 5">CCALA 016</strain>
    </source>
</reference>
<dbReference type="Gene3D" id="1.20.120.290">
    <property type="entry name" value="Oxygen-evolving enhancer protein 3 (PsbQ), four-helix up-down bundle"/>
    <property type="match status" value="1"/>
</dbReference>
<name>A0A2T1LS08_9CHRO</name>
<dbReference type="GO" id="GO:0005509">
    <property type="term" value="F:calcium ion binding"/>
    <property type="evidence" value="ECO:0007669"/>
    <property type="project" value="InterPro"/>
</dbReference>
<dbReference type="SUPFAM" id="SSF101112">
    <property type="entry name" value="Oxygen-evolving enhancer protein 3"/>
    <property type="match status" value="1"/>
</dbReference>
<organism evidence="4 5">
    <name type="scientific">Aphanothece hegewaldii CCALA 016</name>
    <dbReference type="NCBI Taxonomy" id="2107694"/>
    <lineage>
        <taxon>Bacteria</taxon>
        <taxon>Bacillati</taxon>
        <taxon>Cyanobacteriota</taxon>
        <taxon>Cyanophyceae</taxon>
        <taxon>Oscillatoriophycideae</taxon>
        <taxon>Chroococcales</taxon>
        <taxon>Aphanothecaceae</taxon>
        <taxon>Aphanothece</taxon>
    </lineage>
</organism>
<dbReference type="Proteomes" id="UP000239001">
    <property type="component" value="Unassembled WGS sequence"/>
</dbReference>
<dbReference type="NCBIfam" id="TIGR03042">
    <property type="entry name" value="PS_II_psbQ_bact"/>
    <property type="match status" value="1"/>
</dbReference>
<dbReference type="RefSeq" id="WP_106459057.1">
    <property type="nucleotide sequence ID" value="NZ_PXOH01000039.1"/>
</dbReference>
<dbReference type="GO" id="GO:0009654">
    <property type="term" value="C:photosystem II oxygen evolving complex"/>
    <property type="evidence" value="ECO:0007669"/>
    <property type="project" value="InterPro"/>
</dbReference>
<evidence type="ECO:0000313" key="4">
    <source>
        <dbReference type="EMBL" id="PSF32111.1"/>
    </source>
</evidence>
<reference evidence="4 5" key="1">
    <citation type="submission" date="2018-03" db="EMBL/GenBank/DDBJ databases">
        <title>The ancient ancestry and fast evolution of plastids.</title>
        <authorList>
            <person name="Moore K.R."/>
            <person name="Magnabosco C."/>
            <person name="Momper L."/>
            <person name="Gold D.A."/>
            <person name="Bosak T."/>
            <person name="Fournier G.P."/>
        </authorList>
    </citation>
    <scope>NUCLEOTIDE SEQUENCE [LARGE SCALE GENOMIC DNA]</scope>
    <source>
        <strain evidence="4 5">CCALA 016</strain>
    </source>
</reference>
<dbReference type="InterPro" id="IPR017487">
    <property type="entry name" value="PSII_PsbQ_cyanobac"/>
</dbReference>
<dbReference type="InterPro" id="IPR008797">
    <property type="entry name" value="PSII_PsbQ"/>
</dbReference>
<evidence type="ECO:0000256" key="1">
    <source>
        <dbReference type="ARBA" id="ARBA00004370"/>
    </source>
</evidence>
<keyword evidence="5" id="KW-1185">Reference proteome</keyword>
<evidence type="ECO:0000256" key="2">
    <source>
        <dbReference type="ARBA" id="ARBA00023078"/>
    </source>
</evidence>